<dbReference type="InterPro" id="IPR007219">
    <property type="entry name" value="XnlR_reg_dom"/>
</dbReference>
<dbReference type="GO" id="GO:0003677">
    <property type="term" value="F:DNA binding"/>
    <property type="evidence" value="ECO:0007669"/>
    <property type="project" value="InterPro"/>
</dbReference>
<keyword evidence="4" id="KW-0804">Transcription</keyword>
<sequence>MCAKSKIKCSGGIPCGHCAARSLECSYQHRKRRSTAYRTEDEAWTDPDDQLPTTTTTTRDSNSEGYDTEDDAVIGEQNSDATARDHGFTHVDQNEVPEQQEHRQWQTPFTSVAISSTPDDTSPPGATFTVSPVPDASSGPLTQAALGSQLDDSPMATNWLPFDYALASGTDPSYLDFESSQAPYEGDDSEAICSQSLDSTARQNDQVSALITYMRDRPPAAAVSGLNTPASLPQPGLYAAGAGFRESQADRHYLQRHIARSRLCHSGESRWQSRLPWEELLIKEVRHGKKKHKQSLLQIPEAIFWEVKQKLLPRDGRPILSAAFLIRSDVLLDRDTFTHLIQLYFDNFHALYPFLDRSLLCIPVWGWSLCIATAAIGARYFGVSELTMYGEELCSVLHELLLIELNFGRVQDSLPYIQARMLAAVGMCQSQLPSHIKCGHVALSLACNSCLQLQVLDEDDEIGSYQQGQTVEQVWLAWRFRETRRRTGLFIWIMDSCLAFATEHPPNMPLKNLQLRAPSKDDLWEADSYQAWLKIARGRLEDDATVHADRFLAEEAKRQSIREATESLWRNLCAPECATEFGTTIIIHFLLCRRWAADQFLGDRLALDYQSPHHTQLPPRDRYLGSVPEYAKWRNYTCDCLDVLHFESAGLSVRRGGFEDSVFLHLHMSRLVILVPVAELLEYAHENINMSSSQFLPHHLYRLNRPDTKWRQAILTWVNQDRYKARLAVIHAGALFWHVRRYSSHALVEPFAVFLAALVLWAFVSARGSEPAKNSSSGNDENISQSLEATGLPATHDTPKQTRRMPSTIQIDRPVDDELVQHFIRSGDHMRISMEGVDDLYSKQGPLQILREAVGVLLEHSSVWTISESYATYLDAIACELEKTREERIV</sequence>
<dbReference type="Pfam" id="PF04082">
    <property type="entry name" value="Fungal_trans"/>
    <property type="match status" value="1"/>
</dbReference>
<dbReference type="InterPro" id="IPR036864">
    <property type="entry name" value="Zn2-C6_fun-type_DNA-bd_sf"/>
</dbReference>
<evidence type="ECO:0000256" key="1">
    <source>
        <dbReference type="ARBA" id="ARBA00022723"/>
    </source>
</evidence>
<evidence type="ECO:0000256" key="2">
    <source>
        <dbReference type="ARBA" id="ARBA00022833"/>
    </source>
</evidence>
<name>A0A9P0ENM2_9HYPO</name>
<keyword evidence="3" id="KW-0805">Transcription regulation</keyword>
<keyword evidence="2" id="KW-0862">Zinc</keyword>
<evidence type="ECO:0000313" key="9">
    <source>
        <dbReference type="Proteomes" id="UP000775872"/>
    </source>
</evidence>
<dbReference type="OrthoDB" id="10018191at2759"/>
<organism evidence="8 9">
    <name type="scientific">Clonostachys solani</name>
    <dbReference type="NCBI Taxonomy" id="160281"/>
    <lineage>
        <taxon>Eukaryota</taxon>
        <taxon>Fungi</taxon>
        <taxon>Dikarya</taxon>
        <taxon>Ascomycota</taxon>
        <taxon>Pezizomycotina</taxon>
        <taxon>Sordariomycetes</taxon>
        <taxon>Hypocreomycetidae</taxon>
        <taxon>Hypocreales</taxon>
        <taxon>Bionectriaceae</taxon>
        <taxon>Clonostachys</taxon>
    </lineage>
</organism>
<evidence type="ECO:0000259" key="7">
    <source>
        <dbReference type="SMART" id="SM00066"/>
    </source>
</evidence>
<feature type="domain" description="Zn(2)-C6 fungal-type" evidence="7">
    <location>
        <begin position="2"/>
        <end position="36"/>
    </location>
</feature>
<dbReference type="PANTHER" id="PTHR47660:SF7">
    <property type="entry name" value="TRANSCRIPTION FACTOR WITH C2H2 AND ZN(2)-CYS(6) DNA BINDING DOMAIN (EUROFUNG)"/>
    <property type="match status" value="1"/>
</dbReference>
<gene>
    <name evidence="8" type="ORF">CSOL1703_00017112</name>
</gene>
<comment type="caution">
    <text evidence="8">The sequence shown here is derived from an EMBL/GenBank/DDBJ whole genome shotgun (WGS) entry which is preliminary data.</text>
</comment>
<accession>A0A9P0ENM2</accession>
<dbReference type="CDD" id="cd00067">
    <property type="entry name" value="GAL4"/>
    <property type="match status" value="1"/>
</dbReference>
<dbReference type="InterPro" id="IPR001138">
    <property type="entry name" value="Zn2Cys6_DnaBD"/>
</dbReference>
<dbReference type="EMBL" id="CABFOC020000054">
    <property type="protein sequence ID" value="CAH0055209.1"/>
    <property type="molecule type" value="Genomic_DNA"/>
</dbReference>
<reference evidence="8" key="1">
    <citation type="submission" date="2021-10" db="EMBL/GenBank/DDBJ databases">
        <authorList>
            <person name="Piombo E."/>
        </authorList>
    </citation>
    <scope>NUCLEOTIDE SEQUENCE</scope>
</reference>
<keyword evidence="9" id="KW-1185">Reference proteome</keyword>
<keyword evidence="1" id="KW-0479">Metal-binding</keyword>
<dbReference type="CDD" id="cd12148">
    <property type="entry name" value="fungal_TF_MHR"/>
    <property type="match status" value="1"/>
</dbReference>
<proteinExistence type="predicted"/>
<evidence type="ECO:0000313" key="8">
    <source>
        <dbReference type="EMBL" id="CAH0055209.1"/>
    </source>
</evidence>
<dbReference type="SMART" id="SM00066">
    <property type="entry name" value="GAL4"/>
    <property type="match status" value="1"/>
</dbReference>
<evidence type="ECO:0000256" key="3">
    <source>
        <dbReference type="ARBA" id="ARBA00023015"/>
    </source>
</evidence>
<dbReference type="SUPFAM" id="SSF57701">
    <property type="entry name" value="Zn2/Cys6 DNA-binding domain"/>
    <property type="match status" value="1"/>
</dbReference>
<dbReference type="Pfam" id="PF00172">
    <property type="entry name" value="Zn_clus"/>
    <property type="match status" value="1"/>
</dbReference>
<dbReference type="Gene3D" id="4.10.240.10">
    <property type="entry name" value="Zn(2)-C6 fungal-type DNA-binding domain"/>
    <property type="match status" value="1"/>
</dbReference>
<dbReference type="AlphaFoldDB" id="A0A9P0ENM2"/>
<keyword evidence="5" id="KW-0539">Nucleus</keyword>
<dbReference type="Proteomes" id="UP000775872">
    <property type="component" value="Unassembled WGS sequence"/>
</dbReference>
<evidence type="ECO:0000256" key="4">
    <source>
        <dbReference type="ARBA" id="ARBA00023163"/>
    </source>
</evidence>
<evidence type="ECO:0000256" key="6">
    <source>
        <dbReference type="SAM" id="MobiDB-lite"/>
    </source>
</evidence>
<dbReference type="PANTHER" id="PTHR47660">
    <property type="entry name" value="TRANSCRIPTION FACTOR WITH C2H2 AND ZN(2)-CYS(6) DNA BINDING DOMAIN (EUROFUNG)-RELATED-RELATED"/>
    <property type="match status" value="1"/>
</dbReference>
<dbReference type="GO" id="GO:0006351">
    <property type="term" value="P:DNA-templated transcription"/>
    <property type="evidence" value="ECO:0007669"/>
    <property type="project" value="InterPro"/>
</dbReference>
<dbReference type="GO" id="GO:0000981">
    <property type="term" value="F:DNA-binding transcription factor activity, RNA polymerase II-specific"/>
    <property type="evidence" value="ECO:0007669"/>
    <property type="project" value="InterPro"/>
</dbReference>
<feature type="region of interest" description="Disordered" evidence="6">
    <location>
        <begin position="28"/>
        <end position="72"/>
    </location>
</feature>
<protein>
    <recommendedName>
        <fullName evidence="7">Zn(2)-C6 fungal-type domain-containing protein</fullName>
    </recommendedName>
</protein>
<dbReference type="GO" id="GO:0008270">
    <property type="term" value="F:zinc ion binding"/>
    <property type="evidence" value="ECO:0007669"/>
    <property type="project" value="InterPro"/>
</dbReference>
<evidence type="ECO:0000256" key="5">
    <source>
        <dbReference type="ARBA" id="ARBA00023242"/>
    </source>
</evidence>